<dbReference type="Pfam" id="PF13639">
    <property type="entry name" value="zf-RING_2"/>
    <property type="match status" value="1"/>
</dbReference>
<dbReference type="InterPro" id="IPR013083">
    <property type="entry name" value="Znf_RING/FYVE/PHD"/>
</dbReference>
<evidence type="ECO:0000259" key="7">
    <source>
        <dbReference type="PROSITE" id="PS50089"/>
    </source>
</evidence>
<name>A0ABQ9KSF7_HEVBR</name>
<evidence type="ECO:0000256" key="5">
    <source>
        <dbReference type="ARBA" id="ARBA00022833"/>
    </source>
</evidence>
<dbReference type="SMART" id="SM00184">
    <property type="entry name" value="RING"/>
    <property type="match status" value="1"/>
</dbReference>
<reference evidence="8" key="1">
    <citation type="journal article" date="2023" name="Plant Biotechnol. J.">
        <title>Chromosome-level wild Hevea brasiliensis genome provides new tools for genomic-assisted breeding and valuable loci to elevate rubber yield.</title>
        <authorList>
            <person name="Cheng H."/>
            <person name="Song X."/>
            <person name="Hu Y."/>
            <person name="Wu T."/>
            <person name="Yang Q."/>
            <person name="An Z."/>
            <person name="Feng S."/>
            <person name="Deng Z."/>
            <person name="Wu W."/>
            <person name="Zeng X."/>
            <person name="Tu M."/>
            <person name="Wang X."/>
            <person name="Huang H."/>
        </authorList>
    </citation>
    <scope>NUCLEOTIDE SEQUENCE</scope>
    <source>
        <strain evidence="8">MT/VB/25A 57/8</strain>
    </source>
</reference>
<sequence>MASIYEYCVWQDSSNTHNSLPVDNSSNPPTTDSDDILDIHLHFHHLLEIHYPEYASIPLTTTRISYPLPRNLFLSQDSGSVVVDAILSTTGVSRDFIDSVIPDVSSFAFDMVTHPYNSKVRVLTMGLAIFVVTPYDDRQEIDRALSEAMQENPRFEPSSKSCIEGLKRVKLVNDSTTMMKRCAICLKKQMIGQEVICLPCGHVFHGDCIVRWLETSHSCPLCRFSMSF</sequence>
<evidence type="ECO:0000256" key="1">
    <source>
        <dbReference type="ARBA" id="ARBA00000900"/>
    </source>
</evidence>
<gene>
    <name evidence="8" type="ORF">P3X46_028578</name>
</gene>
<dbReference type="PROSITE" id="PS50089">
    <property type="entry name" value="ZF_RING_2"/>
    <property type="match status" value="1"/>
</dbReference>
<comment type="caution">
    <text evidence="8">The sequence shown here is derived from an EMBL/GenBank/DDBJ whole genome shotgun (WGS) entry which is preliminary data.</text>
</comment>
<comment type="catalytic activity">
    <reaction evidence="1">
        <text>S-ubiquitinyl-[E2 ubiquitin-conjugating enzyme]-L-cysteine + [acceptor protein]-L-lysine = [E2 ubiquitin-conjugating enzyme]-L-cysteine + N(6)-ubiquitinyl-[acceptor protein]-L-lysine.</text>
        <dbReference type="EC" id="2.3.2.27"/>
    </reaction>
</comment>
<evidence type="ECO:0000313" key="8">
    <source>
        <dbReference type="EMBL" id="KAJ9146295.1"/>
    </source>
</evidence>
<dbReference type="EMBL" id="JARPOI010000016">
    <property type="protein sequence ID" value="KAJ9146295.1"/>
    <property type="molecule type" value="Genomic_DNA"/>
</dbReference>
<dbReference type="InterPro" id="IPR001841">
    <property type="entry name" value="Znf_RING"/>
</dbReference>
<dbReference type="SUPFAM" id="SSF57850">
    <property type="entry name" value="RING/U-box"/>
    <property type="match status" value="1"/>
</dbReference>
<dbReference type="PANTHER" id="PTHR15710">
    <property type="entry name" value="E3 UBIQUITIN-PROTEIN LIGASE PRAJA"/>
    <property type="match status" value="1"/>
</dbReference>
<organism evidence="8 9">
    <name type="scientific">Hevea brasiliensis</name>
    <name type="common">Para rubber tree</name>
    <name type="synonym">Siphonia brasiliensis</name>
    <dbReference type="NCBI Taxonomy" id="3981"/>
    <lineage>
        <taxon>Eukaryota</taxon>
        <taxon>Viridiplantae</taxon>
        <taxon>Streptophyta</taxon>
        <taxon>Embryophyta</taxon>
        <taxon>Tracheophyta</taxon>
        <taxon>Spermatophyta</taxon>
        <taxon>Magnoliopsida</taxon>
        <taxon>eudicotyledons</taxon>
        <taxon>Gunneridae</taxon>
        <taxon>Pentapetalae</taxon>
        <taxon>rosids</taxon>
        <taxon>fabids</taxon>
        <taxon>Malpighiales</taxon>
        <taxon>Euphorbiaceae</taxon>
        <taxon>Crotonoideae</taxon>
        <taxon>Micrandreae</taxon>
        <taxon>Hevea</taxon>
    </lineage>
</organism>
<dbReference type="Gene3D" id="3.30.40.10">
    <property type="entry name" value="Zinc/RING finger domain, C3HC4 (zinc finger)"/>
    <property type="match status" value="1"/>
</dbReference>
<dbReference type="EC" id="2.3.2.27" evidence="2"/>
<feature type="domain" description="RING-type" evidence="7">
    <location>
        <begin position="182"/>
        <end position="223"/>
    </location>
</feature>
<proteinExistence type="predicted"/>
<accession>A0ABQ9KSF7</accession>
<evidence type="ECO:0000256" key="3">
    <source>
        <dbReference type="ARBA" id="ARBA00022723"/>
    </source>
</evidence>
<keyword evidence="9" id="KW-1185">Reference proteome</keyword>
<evidence type="ECO:0000256" key="6">
    <source>
        <dbReference type="PROSITE-ProRule" id="PRU00175"/>
    </source>
</evidence>
<dbReference type="PANTHER" id="PTHR15710:SF77">
    <property type="entry name" value="RING-H2 FINGER PROTEIN ATL21B"/>
    <property type="match status" value="1"/>
</dbReference>
<keyword evidence="4 6" id="KW-0863">Zinc-finger</keyword>
<protein>
    <recommendedName>
        <fullName evidence="2">RING-type E3 ubiquitin transferase</fullName>
        <ecNumber evidence="2">2.3.2.27</ecNumber>
    </recommendedName>
</protein>
<evidence type="ECO:0000313" key="9">
    <source>
        <dbReference type="Proteomes" id="UP001174677"/>
    </source>
</evidence>
<evidence type="ECO:0000256" key="4">
    <source>
        <dbReference type="ARBA" id="ARBA00022771"/>
    </source>
</evidence>
<keyword evidence="3" id="KW-0479">Metal-binding</keyword>
<evidence type="ECO:0000256" key="2">
    <source>
        <dbReference type="ARBA" id="ARBA00012483"/>
    </source>
</evidence>
<dbReference type="Proteomes" id="UP001174677">
    <property type="component" value="Chromosome 16"/>
</dbReference>
<keyword evidence="5" id="KW-0862">Zinc</keyword>